<gene>
    <name evidence="7" type="ORF">NZ47_13985</name>
</gene>
<evidence type="ECO:0000256" key="4">
    <source>
        <dbReference type="ARBA" id="ARBA00022643"/>
    </source>
</evidence>
<evidence type="ECO:0000256" key="2">
    <source>
        <dbReference type="ARBA" id="ARBA00007118"/>
    </source>
</evidence>
<dbReference type="Proteomes" id="UP000030993">
    <property type="component" value="Unassembled WGS sequence"/>
</dbReference>
<keyword evidence="5" id="KW-0560">Oxidoreductase</keyword>
<evidence type="ECO:0000256" key="3">
    <source>
        <dbReference type="ARBA" id="ARBA00022630"/>
    </source>
</evidence>
<keyword evidence="3" id="KW-0285">Flavoprotein</keyword>
<feature type="domain" description="Nitroreductase" evidence="6">
    <location>
        <begin position="67"/>
        <end position="146"/>
    </location>
</feature>
<evidence type="ECO:0000313" key="8">
    <source>
        <dbReference type="Proteomes" id="UP000030993"/>
    </source>
</evidence>
<evidence type="ECO:0000259" key="6">
    <source>
        <dbReference type="Pfam" id="PF00881"/>
    </source>
</evidence>
<keyword evidence="8" id="KW-1185">Reference proteome</keyword>
<sequence length="171" mass="19133">MEFKSVVQNRFSCKKYSARQVEAEKLQAILEAGRLAPTAKNLQEQRIYVIQSEEALAKVDKVTPCRYGAPTVLIVAFDKNNVFTYPGDKRDSGVEDAAIVATHMILAAANEGVDSCWLNYFNPDEVAKAFDLPENEEVLMLMDLGYAAEEGKPLPNHFSRKPIEDTVTYIK</sequence>
<dbReference type="SUPFAM" id="SSF55469">
    <property type="entry name" value="FMN-dependent nitroreductase-like"/>
    <property type="match status" value="1"/>
</dbReference>
<dbReference type="AlphaFoldDB" id="A0A0B2JBC3"/>
<dbReference type="RefSeq" id="WP_039212385.1">
    <property type="nucleotide sequence ID" value="NZ_JSCE01000265.1"/>
</dbReference>
<dbReference type="PANTHER" id="PTHR43673">
    <property type="entry name" value="NAD(P)H NITROREDUCTASE YDGI-RELATED"/>
    <property type="match status" value="1"/>
</dbReference>
<evidence type="ECO:0000256" key="1">
    <source>
        <dbReference type="ARBA" id="ARBA00001917"/>
    </source>
</evidence>
<protein>
    <submittedName>
        <fullName evidence="7">Nitroreductase</fullName>
    </submittedName>
</protein>
<evidence type="ECO:0000256" key="5">
    <source>
        <dbReference type="ARBA" id="ARBA00023002"/>
    </source>
</evidence>
<organism evidence="7 8">
    <name type="scientific">Anaerovibrio lipolyticus</name>
    <dbReference type="NCBI Taxonomy" id="82374"/>
    <lineage>
        <taxon>Bacteria</taxon>
        <taxon>Bacillati</taxon>
        <taxon>Bacillota</taxon>
        <taxon>Negativicutes</taxon>
        <taxon>Selenomonadales</taxon>
        <taxon>Selenomonadaceae</taxon>
        <taxon>Anaerovibrio</taxon>
    </lineage>
</organism>
<comment type="cofactor">
    <cofactor evidence="1">
        <name>FMN</name>
        <dbReference type="ChEBI" id="CHEBI:58210"/>
    </cofactor>
</comment>
<dbReference type="InterPro" id="IPR000415">
    <property type="entry name" value="Nitroreductase-like"/>
</dbReference>
<dbReference type="CDD" id="cd20609">
    <property type="entry name" value="nitroreductase"/>
    <property type="match status" value="1"/>
</dbReference>
<dbReference type="STRING" id="82374.NZ47_13985"/>
<dbReference type="Pfam" id="PF00881">
    <property type="entry name" value="Nitroreductase"/>
    <property type="match status" value="2"/>
</dbReference>
<dbReference type="eggNOG" id="COG0778">
    <property type="taxonomic scope" value="Bacteria"/>
</dbReference>
<reference evidence="7 8" key="1">
    <citation type="journal article" date="2013" name="PLoS ONE">
        <title>Identification and characterization of three novel lipases belonging to families II and V from Anaerovibrio lipolyticus 5ST.</title>
        <authorList>
            <person name="Prive F."/>
            <person name="Kaderbhai N.N."/>
            <person name="Girdwood S."/>
            <person name="Worgan H.J."/>
            <person name="Pinloche E."/>
            <person name="Scollan N.D."/>
            <person name="Huws S.A."/>
            <person name="Newbold C.J."/>
        </authorList>
    </citation>
    <scope>NUCLEOTIDE SEQUENCE [LARGE SCALE GENOMIC DNA]</scope>
    <source>
        <strain evidence="7 8">5S</strain>
    </source>
</reference>
<feature type="domain" description="Nitroreductase" evidence="6">
    <location>
        <begin position="8"/>
        <end position="61"/>
    </location>
</feature>
<keyword evidence="4" id="KW-0288">FMN</keyword>
<comment type="similarity">
    <text evidence="2">Belongs to the nitroreductase family.</text>
</comment>
<dbReference type="GO" id="GO:0016491">
    <property type="term" value="F:oxidoreductase activity"/>
    <property type="evidence" value="ECO:0007669"/>
    <property type="project" value="UniProtKB-KW"/>
</dbReference>
<dbReference type="Gene3D" id="3.40.109.10">
    <property type="entry name" value="NADH Oxidase"/>
    <property type="match status" value="1"/>
</dbReference>
<evidence type="ECO:0000313" key="7">
    <source>
        <dbReference type="EMBL" id="KHM45069.1"/>
    </source>
</evidence>
<accession>A0A0B2JBC3</accession>
<dbReference type="PANTHER" id="PTHR43673:SF2">
    <property type="entry name" value="NITROREDUCTASE"/>
    <property type="match status" value="1"/>
</dbReference>
<name>A0A0B2JBC3_9FIRM</name>
<proteinExistence type="inferred from homology"/>
<dbReference type="InterPro" id="IPR029479">
    <property type="entry name" value="Nitroreductase"/>
</dbReference>
<comment type="caution">
    <text evidence="7">The sequence shown here is derived from an EMBL/GenBank/DDBJ whole genome shotgun (WGS) entry which is preliminary data.</text>
</comment>
<dbReference type="EMBL" id="JSCE01000265">
    <property type="protein sequence ID" value="KHM45069.1"/>
    <property type="molecule type" value="Genomic_DNA"/>
</dbReference>